<proteinExistence type="predicted"/>
<evidence type="ECO:0000313" key="2">
    <source>
        <dbReference type="Proteomes" id="UP000179467"/>
    </source>
</evidence>
<dbReference type="EMBL" id="MIPT01000001">
    <property type="protein sequence ID" value="OHT19920.1"/>
    <property type="molecule type" value="Genomic_DNA"/>
</dbReference>
<dbReference type="RefSeq" id="WP_070933698.1">
    <property type="nucleotide sequence ID" value="NZ_MIPT01000001.1"/>
</dbReference>
<accession>A0A1S1HHC0</accession>
<reference evidence="1 2" key="1">
    <citation type="submission" date="2016-09" db="EMBL/GenBank/DDBJ databases">
        <title>Metabolic pathway, cell adaptation mechanisms and a novel monoxygenase revealed through proteogenomic-transcription analysis of a Sphingomonas haloaromaticamans strain degrading the fungicide ortho-phenylphenol.</title>
        <authorList>
            <person name="Perruchon C."/>
            <person name="Papadopoulou E.S."/>
            <person name="Rousidou C."/>
            <person name="Vasileiadis S."/>
            <person name="Tanou G."/>
            <person name="Amoutzias G."/>
            <person name="Molassiotis A."/>
            <person name="Karpouzas D.G."/>
        </authorList>
    </citation>
    <scope>NUCLEOTIDE SEQUENCE [LARGE SCALE GENOMIC DNA]</scope>
    <source>
        <strain evidence="1 2">P3</strain>
    </source>
</reference>
<organism evidence="1 2">
    <name type="scientific">Edaphosphingomonas haloaromaticamans</name>
    <dbReference type="NCBI Taxonomy" id="653954"/>
    <lineage>
        <taxon>Bacteria</taxon>
        <taxon>Pseudomonadati</taxon>
        <taxon>Pseudomonadota</taxon>
        <taxon>Alphaproteobacteria</taxon>
        <taxon>Sphingomonadales</taxon>
        <taxon>Rhizorhabdaceae</taxon>
        <taxon>Edaphosphingomonas</taxon>
    </lineage>
</organism>
<dbReference type="AlphaFoldDB" id="A0A1S1HHC0"/>
<protein>
    <submittedName>
        <fullName evidence="1">Phage terminase, small subunit</fullName>
    </submittedName>
</protein>
<evidence type="ECO:0000313" key="1">
    <source>
        <dbReference type="EMBL" id="OHT19920.1"/>
    </source>
</evidence>
<sequence>MNVIDGTGQIVAEPDWSLILNDALERQAAGDHWRRVTTEMRERETLAPSNAHAIQRLVLTYIEFDRNARFVAENGAVMKPKRGNPRAIARLSPYFQAMREMGNDAASLEAELGISPRRRSGVGKVQRRVRQATGADAFIQRRSG</sequence>
<dbReference type="Proteomes" id="UP000179467">
    <property type="component" value="Unassembled WGS sequence"/>
</dbReference>
<dbReference type="InterPro" id="IPR006448">
    <property type="entry name" value="Phage_term_ssu_P27"/>
</dbReference>
<gene>
    <name evidence="1" type="ORF">BHE75_01913</name>
</gene>
<comment type="caution">
    <text evidence="1">The sequence shown here is derived from an EMBL/GenBank/DDBJ whole genome shotgun (WGS) entry which is preliminary data.</text>
</comment>
<name>A0A1S1HHC0_9SPHN</name>
<dbReference type="Pfam" id="PF05119">
    <property type="entry name" value="Terminase_4"/>
    <property type="match status" value="1"/>
</dbReference>
<keyword evidence="2" id="KW-1185">Reference proteome</keyword>
<dbReference type="OrthoDB" id="7582495at2"/>